<organism evidence="1 2">
    <name type="scientific">Choristoneura fumiferana</name>
    <name type="common">Spruce budworm moth</name>
    <name type="synonym">Archips fumiferana</name>
    <dbReference type="NCBI Taxonomy" id="7141"/>
    <lineage>
        <taxon>Eukaryota</taxon>
        <taxon>Metazoa</taxon>
        <taxon>Ecdysozoa</taxon>
        <taxon>Arthropoda</taxon>
        <taxon>Hexapoda</taxon>
        <taxon>Insecta</taxon>
        <taxon>Pterygota</taxon>
        <taxon>Neoptera</taxon>
        <taxon>Endopterygota</taxon>
        <taxon>Lepidoptera</taxon>
        <taxon>Glossata</taxon>
        <taxon>Ditrysia</taxon>
        <taxon>Tortricoidea</taxon>
        <taxon>Tortricidae</taxon>
        <taxon>Tortricinae</taxon>
        <taxon>Choristoneura</taxon>
    </lineage>
</organism>
<name>A0ACC0JRF9_CHOFU</name>
<protein>
    <submittedName>
        <fullName evidence="1">Uncharacterized protein</fullName>
    </submittedName>
</protein>
<gene>
    <name evidence="1" type="ORF">MSG28_014438</name>
</gene>
<evidence type="ECO:0000313" key="2">
    <source>
        <dbReference type="Proteomes" id="UP001064048"/>
    </source>
</evidence>
<keyword evidence="2" id="KW-1185">Reference proteome</keyword>
<reference evidence="1 2" key="1">
    <citation type="journal article" date="2022" name="Genome Biol. Evol.">
        <title>The Spruce Budworm Genome: Reconstructing the Evolutionary History of Antifreeze Proteins.</title>
        <authorList>
            <person name="Beliveau C."/>
            <person name="Gagne P."/>
            <person name="Picq S."/>
            <person name="Vernygora O."/>
            <person name="Keeling C.I."/>
            <person name="Pinkney K."/>
            <person name="Doucet D."/>
            <person name="Wen F."/>
            <person name="Johnston J.S."/>
            <person name="Maaroufi H."/>
            <person name="Boyle B."/>
            <person name="Laroche J."/>
            <person name="Dewar K."/>
            <person name="Juretic N."/>
            <person name="Blackburn G."/>
            <person name="Nisole A."/>
            <person name="Brunet B."/>
            <person name="Brandao M."/>
            <person name="Lumley L."/>
            <person name="Duan J."/>
            <person name="Quan G."/>
            <person name="Lucarotti C.J."/>
            <person name="Roe A.D."/>
            <person name="Sperling F.A.H."/>
            <person name="Levesque R.C."/>
            <person name="Cusson M."/>
        </authorList>
    </citation>
    <scope>NUCLEOTIDE SEQUENCE [LARGE SCALE GENOMIC DNA]</scope>
    <source>
        <strain evidence="1">Glfc:IPQL:Cfum</strain>
    </source>
</reference>
<comment type="caution">
    <text evidence="1">The sequence shown here is derived from an EMBL/GenBank/DDBJ whole genome shotgun (WGS) entry which is preliminary data.</text>
</comment>
<sequence length="133" mass="15147">MFKITAIVSLMLIATWSHADTKRFKKEATSFGSGSTVWGTFSCDSCGSECVKACGTKHFRACCFNYLRKKRGPERVKFWTPNALEIKMETPYKTKLPVITFETVPDVLAELSKDFEPNPYEDTIENRLNIYDA</sequence>
<evidence type="ECO:0000313" key="1">
    <source>
        <dbReference type="EMBL" id="KAI8426741.1"/>
    </source>
</evidence>
<dbReference type="EMBL" id="CM046126">
    <property type="protein sequence ID" value="KAI8426741.1"/>
    <property type="molecule type" value="Genomic_DNA"/>
</dbReference>
<accession>A0ACC0JRF9</accession>
<dbReference type="Proteomes" id="UP001064048">
    <property type="component" value="Chromosome 26"/>
</dbReference>
<proteinExistence type="predicted"/>